<dbReference type="AlphaFoldDB" id="A0A9W9QW89"/>
<dbReference type="SUPFAM" id="SSF51735">
    <property type="entry name" value="NAD(P)-binding Rossmann-fold domains"/>
    <property type="match status" value="1"/>
</dbReference>
<gene>
    <name evidence="5" type="ORF">N7452_004038</name>
</gene>
<keyword evidence="3" id="KW-0560">Oxidoreductase</keyword>
<dbReference type="InterPro" id="IPR020904">
    <property type="entry name" value="Sc_DH/Rdtase_CS"/>
</dbReference>
<organism evidence="5 6">
    <name type="scientific">Penicillium brevicompactum</name>
    <dbReference type="NCBI Taxonomy" id="5074"/>
    <lineage>
        <taxon>Eukaryota</taxon>
        <taxon>Fungi</taxon>
        <taxon>Dikarya</taxon>
        <taxon>Ascomycota</taxon>
        <taxon>Pezizomycotina</taxon>
        <taxon>Eurotiomycetes</taxon>
        <taxon>Eurotiomycetidae</taxon>
        <taxon>Eurotiales</taxon>
        <taxon>Aspergillaceae</taxon>
        <taxon>Penicillium</taxon>
    </lineage>
</organism>
<dbReference type="InterPro" id="IPR036291">
    <property type="entry name" value="NAD(P)-bd_dom_sf"/>
</dbReference>
<accession>A0A9W9QW89</accession>
<dbReference type="InterPro" id="IPR002347">
    <property type="entry name" value="SDR_fam"/>
</dbReference>
<sequence length="312" mass="32700">MVNPNPSGTQLELAGKVALVTGGGRGIGSGIALELAKKGASVAINYASSSKTADAVVQEIKAQGVQGAAFQADLTKVESIASLFRQVVEHFGQLDIVVSNAGTEKFVSLADTTLTDFNDVFDLNTRAQFFVAKNAYDHISPGGRVVLMSSIAAGVGVPGHSLYAGSKSAVEGFTRCFAADFGKKRCTVNAIAPAGVKSDMWMSNSWRYAPGCDKNSSIEEIEQALANGSPLKRCGVPADIGRIVAFLASPAGEWINGKSWNVAFSFSKETNFSQVKFCLAMVELTSNGVGDVLLELVGSFPWTSWPSTGSIA</sequence>
<evidence type="ECO:0000256" key="3">
    <source>
        <dbReference type="ARBA" id="ARBA00023002"/>
    </source>
</evidence>
<comment type="similarity">
    <text evidence="1">Belongs to the short-chain dehydrogenases/reductases (SDR) family.</text>
</comment>
<evidence type="ECO:0000313" key="5">
    <source>
        <dbReference type="EMBL" id="KAJ5346034.1"/>
    </source>
</evidence>
<dbReference type="EMBL" id="JAPZBQ010000002">
    <property type="protein sequence ID" value="KAJ5346034.1"/>
    <property type="molecule type" value="Genomic_DNA"/>
</dbReference>
<dbReference type="Pfam" id="PF13561">
    <property type="entry name" value="adh_short_C2"/>
    <property type="match status" value="1"/>
</dbReference>
<dbReference type="GO" id="GO:0016491">
    <property type="term" value="F:oxidoreductase activity"/>
    <property type="evidence" value="ECO:0007669"/>
    <property type="project" value="UniProtKB-KW"/>
</dbReference>
<dbReference type="PANTHER" id="PTHR43639">
    <property type="entry name" value="OXIDOREDUCTASE, SHORT-CHAIN DEHYDROGENASE/REDUCTASE FAMILY (AFU_ORTHOLOGUE AFUA_5G02870)"/>
    <property type="match status" value="1"/>
</dbReference>
<dbReference type="PROSITE" id="PS00061">
    <property type="entry name" value="ADH_SHORT"/>
    <property type="match status" value="1"/>
</dbReference>
<reference evidence="5" key="2">
    <citation type="journal article" date="2023" name="IMA Fungus">
        <title>Comparative genomic study of the Penicillium genus elucidates a diverse pangenome and 15 lateral gene transfer events.</title>
        <authorList>
            <person name="Petersen C."/>
            <person name="Sorensen T."/>
            <person name="Nielsen M.R."/>
            <person name="Sondergaard T.E."/>
            <person name="Sorensen J.L."/>
            <person name="Fitzpatrick D.A."/>
            <person name="Frisvad J.C."/>
            <person name="Nielsen K.L."/>
        </authorList>
    </citation>
    <scope>NUCLEOTIDE SEQUENCE</scope>
    <source>
        <strain evidence="5">IBT 35673</strain>
    </source>
</reference>
<dbReference type="PRINTS" id="PR00081">
    <property type="entry name" value="GDHRDH"/>
</dbReference>
<comment type="caution">
    <text evidence="5">The sequence shown here is derived from an EMBL/GenBank/DDBJ whole genome shotgun (WGS) entry which is preliminary data.</text>
</comment>
<dbReference type="PRINTS" id="PR00080">
    <property type="entry name" value="SDRFAMILY"/>
</dbReference>
<dbReference type="PANTHER" id="PTHR43639:SF1">
    <property type="entry name" value="SHORT-CHAIN DEHYDROGENASE_REDUCTASE FAMILY PROTEIN"/>
    <property type="match status" value="1"/>
</dbReference>
<feature type="domain" description="Ketoreductase" evidence="4">
    <location>
        <begin position="16"/>
        <end position="194"/>
    </location>
</feature>
<dbReference type="SMART" id="SM00822">
    <property type="entry name" value="PKS_KR"/>
    <property type="match status" value="1"/>
</dbReference>
<evidence type="ECO:0000313" key="6">
    <source>
        <dbReference type="Proteomes" id="UP001147695"/>
    </source>
</evidence>
<dbReference type="Gene3D" id="3.40.50.720">
    <property type="entry name" value="NAD(P)-binding Rossmann-like Domain"/>
    <property type="match status" value="1"/>
</dbReference>
<name>A0A9W9QW89_PENBR</name>
<reference evidence="5" key="1">
    <citation type="submission" date="2022-12" db="EMBL/GenBank/DDBJ databases">
        <authorList>
            <person name="Petersen C."/>
        </authorList>
    </citation>
    <scope>NUCLEOTIDE SEQUENCE</scope>
    <source>
        <strain evidence="5">IBT 35673</strain>
    </source>
</reference>
<dbReference type="InterPro" id="IPR057326">
    <property type="entry name" value="KR_dom"/>
</dbReference>
<evidence type="ECO:0000256" key="2">
    <source>
        <dbReference type="ARBA" id="ARBA00022857"/>
    </source>
</evidence>
<evidence type="ECO:0000256" key="1">
    <source>
        <dbReference type="ARBA" id="ARBA00006484"/>
    </source>
</evidence>
<evidence type="ECO:0000259" key="4">
    <source>
        <dbReference type="SMART" id="SM00822"/>
    </source>
</evidence>
<dbReference type="FunFam" id="3.40.50.720:FF:000084">
    <property type="entry name" value="Short-chain dehydrogenase reductase"/>
    <property type="match status" value="1"/>
</dbReference>
<dbReference type="Proteomes" id="UP001147695">
    <property type="component" value="Unassembled WGS sequence"/>
</dbReference>
<protein>
    <recommendedName>
        <fullName evidence="4">Ketoreductase domain-containing protein</fullName>
    </recommendedName>
</protein>
<proteinExistence type="inferred from homology"/>
<keyword evidence="2" id="KW-0521">NADP</keyword>